<dbReference type="SUPFAM" id="SSF109604">
    <property type="entry name" value="HD-domain/PDEase-like"/>
    <property type="match status" value="1"/>
</dbReference>
<dbReference type="InterPro" id="IPR005249">
    <property type="entry name" value="YqeK"/>
</dbReference>
<proteinExistence type="predicted"/>
<evidence type="ECO:0000256" key="1">
    <source>
        <dbReference type="ARBA" id="ARBA00012506"/>
    </source>
</evidence>
<evidence type="ECO:0000256" key="6">
    <source>
        <dbReference type="ARBA" id="ARBA00049417"/>
    </source>
</evidence>
<evidence type="ECO:0000256" key="3">
    <source>
        <dbReference type="ARBA" id="ARBA00022741"/>
    </source>
</evidence>
<keyword evidence="4 8" id="KW-0378">Hydrolase</keyword>
<dbReference type="Gene3D" id="1.10.3210.10">
    <property type="entry name" value="Hypothetical protein af1432"/>
    <property type="match status" value="1"/>
</dbReference>
<dbReference type="InterPro" id="IPR003607">
    <property type="entry name" value="HD/PDEase_dom"/>
</dbReference>
<comment type="catalytic activity">
    <reaction evidence="6">
        <text>P(1),P(4)-bis(5'-adenosyl) tetraphosphate + H2O = 2 ADP + 2 H(+)</text>
        <dbReference type="Rhea" id="RHEA:24252"/>
        <dbReference type="ChEBI" id="CHEBI:15377"/>
        <dbReference type="ChEBI" id="CHEBI:15378"/>
        <dbReference type="ChEBI" id="CHEBI:58141"/>
        <dbReference type="ChEBI" id="CHEBI:456216"/>
        <dbReference type="EC" id="3.6.1.41"/>
    </reaction>
</comment>
<protein>
    <recommendedName>
        <fullName evidence="1">bis(5'-nucleosyl)-tetraphosphatase (symmetrical)</fullName>
        <ecNumber evidence="1">3.6.1.41</ecNumber>
    </recommendedName>
</protein>
<dbReference type="NCBIfam" id="TIGR00488">
    <property type="entry name" value="bis(5'-nucleosyl)-tetraphosphatase (symmetrical) YqeK"/>
    <property type="match status" value="1"/>
</dbReference>
<comment type="caution">
    <text evidence="8">The sequence shown here is derived from an EMBL/GenBank/DDBJ whole genome shotgun (WGS) entry which is preliminary data.</text>
</comment>
<keyword evidence="2" id="KW-0479">Metal-binding</keyword>
<dbReference type="RefSeq" id="WP_055174732.1">
    <property type="nucleotide sequence ID" value="NZ_DAWDAH010000003.1"/>
</dbReference>
<dbReference type="Pfam" id="PF01966">
    <property type="entry name" value="HD"/>
    <property type="match status" value="1"/>
</dbReference>
<dbReference type="PANTHER" id="PTHR35795">
    <property type="entry name" value="SLR1885 PROTEIN"/>
    <property type="match status" value="1"/>
</dbReference>
<evidence type="ECO:0000256" key="4">
    <source>
        <dbReference type="ARBA" id="ARBA00022801"/>
    </source>
</evidence>
<dbReference type="CDD" id="cd00077">
    <property type="entry name" value="HDc"/>
    <property type="match status" value="1"/>
</dbReference>
<reference evidence="8 9" key="1">
    <citation type="submission" date="2024-03" db="EMBL/GenBank/DDBJ databases">
        <title>Human intestinal bacterial collection.</title>
        <authorList>
            <person name="Pauvert C."/>
            <person name="Hitch T.C.A."/>
            <person name="Clavel T."/>
        </authorList>
    </citation>
    <scope>NUCLEOTIDE SEQUENCE [LARGE SCALE GENOMIC DNA]</scope>
    <source>
        <strain evidence="8 9">CLA-AA-H255</strain>
    </source>
</reference>
<keyword evidence="9" id="KW-1185">Reference proteome</keyword>
<dbReference type="PROSITE" id="PS51831">
    <property type="entry name" value="HD"/>
    <property type="match status" value="1"/>
</dbReference>
<evidence type="ECO:0000256" key="2">
    <source>
        <dbReference type="ARBA" id="ARBA00022723"/>
    </source>
</evidence>
<name>A0ABV1BUD4_9FIRM</name>
<dbReference type="Proteomes" id="UP001442364">
    <property type="component" value="Unassembled WGS sequence"/>
</dbReference>
<evidence type="ECO:0000313" key="9">
    <source>
        <dbReference type="Proteomes" id="UP001442364"/>
    </source>
</evidence>
<keyword evidence="3" id="KW-0547">Nucleotide-binding</keyword>
<sequence length="192" mass="22027">MDNSYIESLRKDVKRALKSDKMRFRHTIGVADTSACLASRYGVDMQKAYISGLLHDCAKCVPDEQKITECEQNNIEITKSEYESPYLLHSKLGAFYADVKYGIKDEDILGAIKWHTTGHPDMTMLEKIVFVADYIEPYRNKAANLDTIRYLAFTDIDKAVLQILDDTINYLNKKGNPIDSITLDTYKFYKCK</sequence>
<evidence type="ECO:0000256" key="5">
    <source>
        <dbReference type="ARBA" id="ARBA00023004"/>
    </source>
</evidence>
<dbReference type="PANTHER" id="PTHR35795:SF1">
    <property type="entry name" value="BIS(5'-NUCLEOSYL)-TETRAPHOSPHATASE, SYMMETRICAL"/>
    <property type="match status" value="1"/>
</dbReference>
<evidence type="ECO:0000313" key="8">
    <source>
        <dbReference type="EMBL" id="MEQ2378593.1"/>
    </source>
</evidence>
<keyword evidence="5" id="KW-0408">Iron</keyword>
<dbReference type="SMART" id="SM00471">
    <property type="entry name" value="HDc"/>
    <property type="match status" value="1"/>
</dbReference>
<dbReference type="GO" id="GO:0008803">
    <property type="term" value="F:bis(5'-nucleosyl)-tetraphosphatase (symmetrical) activity"/>
    <property type="evidence" value="ECO:0007669"/>
    <property type="project" value="UniProtKB-EC"/>
</dbReference>
<dbReference type="InterPro" id="IPR006674">
    <property type="entry name" value="HD_domain"/>
</dbReference>
<feature type="domain" description="HD" evidence="7">
    <location>
        <begin position="23"/>
        <end position="138"/>
    </location>
</feature>
<dbReference type="EMBL" id="JBBMER010000001">
    <property type="protein sequence ID" value="MEQ2378593.1"/>
    <property type="molecule type" value="Genomic_DNA"/>
</dbReference>
<organism evidence="8 9">
    <name type="scientific">[Lactobacillus] rogosae</name>
    <dbReference type="NCBI Taxonomy" id="706562"/>
    <lineage>
        <taxon>Bacteria</taxon>
        <taxon>Bacillati</taxon>
        <taxon>Bacillota</taxon>
        <taxon>Clostridia</taxon>
        <taxon>Lachnospirales</taxon>
        <taxon>Lachnospiraceae</taxon>
        <taxon>Lachnospira</taxon>
    </lineage>
</organism>
<dbReference type="EC" id="3.6.1.41" evidence="1"/>
<dbReference type="InterPro" id="IPR051094">
    <property type="entry name" value="Diverse_Catalytic_Enzymes"/>
</dbReference>
<evidence type="ECO:0000259" key="7">
    <source>
        <dbReference type="PROSITE" id="PS51831"/>
    </source>
</evidence>
<accession>A0ABV1BUD4</accession>
<gene>
    <name evidence="8" type="primary">yqeK</name>
    <name evidence="8" type="ORF">WMO14_01655</name>
</gene>